<comment type="cofactor">
    <cofactor evidence="5">
        <name>Zn(2+)</name>
        <dbReference type="ChEBI" id="CHEBI:29105"/>
    </cofactor>
    <text evidence="5">Binds 1 zinc ion per subunit.</text>
</comment>
<dbReference type="InterPro" id="IPR046457">
    <property type="entry name" value="PMI_typeI_cat"/>
</dbReference>
<dbReference type="InterPro" id="IPR014628">
    <property type="entry name" value="Man6P_isomerase_Firm_short"/>
</dbReference>
<dbReference type="InterPro" id="IPR051804">
    <property type="entry name" value="Carb_Metab_Reg_Kinase/Isom"/>
</dbReference>
<evidence type="ECO:0000313" key="9">
    <source>
        <dbReference type="EMBL" id="RCR68427.1"/>
    </source>
</evidence>
<dbReference type="EMBL" id="QOWE01000013">
    <property type="protein sequence ID" value="RCR68427.1"/>
    <property type="molecule type" value="Genomic_DNA"/>
</dbReference>
<evidence type="ECO:0000313" key="10">
    <source>
        <dbReference type="Proteomes" id="UP000253383"/>
    </source>
</evidence>
<dbReference type="GO" id="GO:0004476">
    <property type="term" value="F:mannose-6-phosphate isomerase activity"/>
    <property type="evidence" value="ECO:0007669"/>
    <property type="project" value="InterPro"/>
</dbReference>
<dbReference type="Pfam" id="PF21621">
    <property type="entry name" value="MPI_cupin_dom"/>
    <property type="match status" value="1"/>
</dbReference>
<evidence type="ECO:0000256" key="1">
    <source>
        <dbReference type="ARBA" id="ARBA00022723"/>
    </source>
</evidence>
<dbReference type="PANTHER" id="PTHR42742:SF3">
    <property type="entry name" value="FRUCTOKINASE"/>
    <property type="match status" value="1"/>
</dbReference>
<dbReference type="GO" id="GO:0008270">
    <property type="term" value="F:zinc ion binding"/>
    <property type="evidence" value="ECO:0007669"/>
    <property type="project" value="InterPro"/>
</dbReference>
<dbReference type="PIRSF" id="PIRSF036894">
    <property type="entry name" value="PMI_Firm_short"/>
    <property type="match status" value="1"/>
</dbReference>
<evidence type="ECO:0000259" key="8">
    <source>
        <dbReference type="Pfam" id="PF21621"/>
    </source>
</evidence>
<dbReference type="RefSeq" id="WP_114407202.1">
    <property type="nucleotide sequence ID" value="NZ_QOWE01000013.1"/>
</dbReference>
<evidence type="ECO:0000256" key="3">
    <source>
        <dbReference type="ARBA" id="ARBA00029741"/>
    </source>
</evidence>
<feature type="binding site" evidence="5">
    <location>
        <position position="103"/>
    </location>
    <ligand>
        <name>Zn(2+)</name>
        <dbReference type="ChEBI" id="CHEBI:29105"/>
    </ligand>
</feature>
<evidence type="ECO:0000256" key="6">
    <source>
        <dbReference type="PIRSR" id="PIRSR036894-2"/>
    </source>
</evidence>
<keyword evidence="9" id="KW-0413">Isomerase</keyword>
<dbReference type="SUPFAM" id="SSF51182">
    <property type="entry name" value="RmlC-like cupins"/>
    <property type="match status" value="1"/>
</dbReference>
<dbReference type="AlphaFoldDB" id="A0A368JL99"/>
<reference evidence="9 10" key="1">
    <citation type="submission" date="2018-07" db="EMBL/GenBank/DDBJ databases">
        <title>Genome analysis of Larkinella rosea.</title>
        <authorList>
            <person name="Zhou Z."/>
            <person name="Wang G."/>
        </authorList>
    </citation>
    <scope>NUCLEOTIDE SEQUENCE [LARGE SCALE GENOMIC DNA]</scope>
    <source>
        <strain evidence="10">zzj9</strain>
    </source>
</reference>
<feature type="active site" evidence="6">
    <location>
        <position position="198"/>
    </location>
</feature>
<dbReference type="OrthoDB" id="9808275at2"/>
<keyword evidence="10" id="KW-1185">Reference proteome</keyword>
<dbReference type="Pfam" id="PF20511">
    <property type="entry name" value="PMI_typeI_cat"/>
    <property type="match status" value="1"/>
</dbReference>
<proteinExistence type="predicted"/>
<comment type="caution">
    <text evidence="9">The sequence shown here is derived from an EMBL/GenBank/DDBJ whole genome shotgun (WGS) entry which is preliminary data.</text>
</comment>
<accession>A0A368JL99</accession>
<feature type="domain" description="Phosphomannose isomerase type I catalytic" evidence="7">
    <location>
        <begin position="8"/>
        <end position="115"/>
    </location>
</feature>
<dbReference type="Proteomes" id="UP000253383">
    <property type="component" value="Unassembled WGS sequence"/>
</dbReference>
<dbReference type="PANTHER" id="PTHR42742">
    <property type="entry name" value="TRANSCRIPTIONAL REPRESSOR MPRA"/>
    <property type="match status" value="1"/>
</dbReference>
<evidence type="ECO:0000256" key="2">
    <source>
        <dbReference type="ARBA" id="ARBA00022833"/>
    </source>
</evidence>
<evidence type="ECO:0000256" key="4">
    <source>
        <dbReference type="ARBA" id="ARBA00030762"/>
    </source>
</evidence>
<evidence type="ECO:0000256" key="5">
    <source>
        <dbReference type="PIRSR" id="PIRSR036894-1"/>
    </source>
</evidence>
<keyword evidence="2 5" id="KW-0862">Zinc</keyword>
<protein>
    <recommendedName>
        <fullName evidence="3">Phosphohexomutase</fullName>
    </recommendedName>
    <alternativeName>
        <fullName evidence="4">Phosphomannose isomerase</fullName>
    </alternativeName>
</protein>
<dbReference type="InterPro" id="IPR014710">
    <property type="entry name" value="RmlC-like_jellyroll"/>
</dbReference>
<dbReference type="Gene3D" id="2.60.120.10">
    <property type="entry name" value="Jelly Rolls"/>
    <property type="match status" value="2"/>
</dbReference>
<sequence>MLHPLTFETIFKDKIWGGQKIKTVLGKDFAPLPNCGETWEISGVSGNISVVAEGPLKGKSLQELLEHYKDELVGKHVYERFGNEFPLLVKFIDANDDLSIQVHPNDELAKKRHNSFGKTEMWYILAADEGATLNSGFNREVTKDEYVKAVADNTLMDILNIEPVSAGDVFFLPAGRVHYIGKGILLAEIQQTSDITYRIYDFDRTDDKGQKRELHTELAVDAIDYTHYDQYKTPYDSQPNQSVNAVTSDYFVTNVLKFDQEVMHDYTHLDSFVILVCVDGSLTVETGDGYRIPLKTGQCALLPASTTQVTLLPNGNMTVLESYVP</sequence>
<name>A0A368JL99_9BACT</name>
<dbReference type="InterPro" id="IPR049071">
    <property type="entry name" value="MPI_cupin_dom"/>
</dbReference>
<feature type="binding site" evidence="5">
    <location>
        <position position="178"/>
    </location>
    <ligand>
        <name>Zn(2+)</name>
        <dbReference type="ChEBI" id="CHEBI:29105"/>
    </ligand>
</feature>
<feature type="binding site" evidence="5">
    <location>
        <position position="120"/>
    </location>
    <ligand>
        <name>Zn(2+)</name>
        <dbReference type="ChEBI" id="CHEBI:29105"/>
    </ligand>
</feature>
<gene>
    <name evidence="9" type="ORF">DUE52_16905</name>
</gene>
<feature type="domain" description="Mannose-6-phosphate isomerase cupin" evidence="8">
    <location>
        <begin position="244"/>
        <end position="323"/>
    </location>
</feature>
<dbReference type="CDD" id="cd07010">
    <property type="entry name" value="cupin_PMI_type_I_N_bac"/>
    <property type="match status" value="1"/>
</dbReference>
<keyword evidence="1 5" id="KW-0479">Metal-binding</keyword>
<dbReference type="GO" id="GO:0005975">
    <property type="term" value="P:carbohydrate metabolic process"/>
    <property type="evidence" value="ECO:0007669"/>
    <property type="project" value="InterPro"/>
</dbReference>
<organism evidence="9 10">
    <name type="scientific">Larkinella punicea</name>
    <dbReference type="NCBI Taxonomy" id="2315727"/>
    <lineage>
        <taxon>Bacteria</taxon>
        <taxon>Pseudomonadati</taxon>
        <taxon>Bacteroidota</taxon>
        <taxon>Cytophagia</taxon>
        <taxon>Cytophagales</taxon>
        <taxon>Spirosomataceae</taxon>
        <taxon>Larkinella</taxon>
    </lineage>
</organism>
<dbReference type="InterPro" id="IPR011051">
    <property type="entry name" value="RmlC_Cupin_sf"/>
</dbReference>
<evidence type="ECO:0000259" key="7">
    <source>
        <dbReference type="Pfam" id="PF20511"/>
    </source>
</evidence>